<keyword evidence="2" id="KW-1185">Reference proteome</keyword>
<organism evidence="1 2">
    <name type="scientific">Desulfacinum infernum DSM 9756</name>
    <dbReference type="NCBI Taxonomy" id="1121391"/>
    <lineage>
        <taxon>Bacteria</taxon>
        <taxon>Pseudomonadati</taxon>
        <taxon>Thermodesulfobacteriota</taxon>
        <taxon>Syntrophobacteria</taxon>
        <taxon>Syntrophobacterales</taxon>
        <taxon>Syntrophobacteraceae</taxon>
        <taxon>Desulfacinum</taxon>
    </lineage>
</organism>
<dbReference type="RefSeq" id="WP_073037769.1">
    <property type="nucleotide sequence ID" value="NZ_FQVB01000009.1"/>
</dbReference>
<evidence type="ECO:0000313" key="2">
    <source>
        <dbReference type="Proteomes" id="UP000184076"/>
    </source>
</evidence>
<gene>
    <name evidence="1" type="ORF">SAMN02745206_01116</name>
</gene>
<dbReference type="Pfam" id="PF03692">
    <property type="entry name" value="CxxCxxCC"/>
    <property type="match status" value="1"/>
</dbReference>
<dbReference type="EMBL" id="FQVB01000009">
    <property type="protein sequence ID" value="SHE96991.1"/>
    <property type="molecule type" value="Genomic_DNA"/>
</dbReference>
<reference evidence="2" key="1">
    <citation type="submission" date="2016-11" db="EMBL/GenBank/DDBJ databases">
        <authorList>
            <person name="Varghese N."/>
            <person name="Submissions S."/>
        </authorList>
    </citation>
    <scope>NUCLEOTIDE SEQUENCE [LARGE SCALE GENOMIC DNA]</scope>
    <source>
        <strain evidence="2">DSM 9756</strain>
    </source>
</reference>
<dbReference type="STRING" id="1121391.SAMN02745206_01116"/>
<dbReference type="AlphaFoldDB" id="A0A1M4XU36"/>
<dbReference type="OrthoDB" id="9780934at2"/>
<dbReference type="InterPro" id="IPR005358">
    <property type="entry name" value="Puta_zinc/iron-chelating_dom"/>
</dbReference>
<evidence type="ECO:0000313" key="1">
    <source>
        <dbReference type="EMBL" id="SHE96991.1"/>
    </source>
</evidence>
<dbReference type="PANTHER" id="PTHR35866">
    <property type="entry name" value="PUTATIVE-RELATED"/>
    <property type="match status" value="1"/>
</dbReference>
<proteinExistence type="predicted"/>
<protein>
    <submittedName>
        <fullName evidence="1">Putative zinc-or iron-chelating domain-containing protein</fullName>
    </submittedName>
</protein>
<dbReference type="PANTHER" id="PTHR35866:SF1">
    <property type="entry name" value="YKGJ FAMILY CYSTEINE CLUSTER PROTEIN"/>
    <property type="match status" value="1"/>
</dbReference>
<dbReference type="Proteomes" id="UP000184076">
    <property type="component" value="Unassembled WGS sequence"/>
</dbReference>
<sequence length="318" mass="36953">MSDRESRRHPGGGEGHSPALWNIEQFRENVFRYAEELTDDPDNPVPKERVLLQLDRDPEFQTILQKWHRLCGAEKVRDWKRVLELAETHAREILPSCLMCGECCRRGSPTLHVEDLSLLREGKIPWDALYTLRRGEPVHSPFKDELFFLLDERIKLREKPGGRECLFLDGDTQECTIYADRPLQCRAQACWDPKPGEELTAQPYLTRRDIFSEVEILWDLLEEHDRQCAFEKLSAAFKALEETRGQTVDQVLELLAYEDHFRNFVAEKLNIPRSQMELVFGRSFADLVQVFGFRVETEADGTRVLVPDAPPEKTEKSQ</sequence>
<name>A0A1M4XU36_9BACT</name>
<accession>A0A1M4XU36</accession>